<feature type="compositionally biased region" description="Gly residues" evidence="1">
    <location>
        <begin position="246"/>
        <end position="255"/>
    </location>
</feature>
<sequence>MAEDYRETFKEIENKKALPEFNLAECMKSLDSLADPVKEIEKIAQARRKRAAEAARQKEANARLQEQFAADREKTEAEAAALAQDVDEPMEDVGGQRDEEVEPPSLEPLCLTPQQPLPAVDVSPLQLPLASAEGELLLQQLLATRQLFDFLGAFTPDTATPVLRVLWQLVCYGEQPYAAYQQAVEYYRSTPRSEMGWIPQVLDFHEFFVATGFLPSHGHGHGGRGSSGGSGSRKRSAGQVDAGEQGAAGGGAGPSGSGAVVAGTSAAGRIPNLQCLLRLLVELVGLQIAGRLDMGFDNAAQGAGKSLLQVLLRLLLDPDMCAALYCEARAAVEAAMAPWEERLWRRVGDDAAVQALELGPSPRATWRLLAALPGSSERLRGWRTAVAMNLLRKVVPHNLPWNKGGAALASRRGASAASELQALLGPESTPTAARAVVEALKRSKDRKVDYWRLMTILQCVQLVAWDVVYTSDHEESANLYTYIYQYMNSFEQHLRGREALVMRIRVFLAEGKAALDSSSGHGNE</sequence>
<dbReference type="EMBL" id="JAEHOD010000062">
    <property type="protein sequence ID" value="KAG2433534.1"/>
    <property type="molecule type" value="Genomic_DNA"/>
</dbReference>
<dbReference type="OrthoDB" id="537639at2759"/>
<organism evidence="2 3">
    <name type="scientific">Chlamydomonas schloesseri</name>
    <dbReference type="NCBI Taxonomy" id="2026947"/>
    <lineage>
        <taxon>Eukaryota</taxon>
        <taxon>Viridiplantae</taxon>
        <taxon>Chlorophyta</taxon>
        <taxon>core chlorophytes</taxon>
        <taxon>Chlorophyceae</taxon>
        <taxon>CS clade</taxon>
        <taxon>Chlamydomonadales</taxon>
        <taxon>Chlamydomonadaceae</taxon>
        <taxon>Chlamydomonas</taxon>
    </lineage>
</organism>
<comment type="caution">
    <text evidence="2">The sequence shown here is derived from an EMBL/GenBank/DDBJ whole genome shotgun (WGS) entry which is preliminary data.</text>
</comment>
<proteinExistence type="predicted"/>
<keyword evidence="3" id="KW-1185">Reference proteome</keyword>
<evidence type="ECO:0000313" key="3">
    <source>
        <dbReference type="Proteomes" id="UP000613740"/>
    </source>
</evidence>
<dbReference type="Proteomes" id="UP000613740">
    <property type="component" value="Unassembled WGS sequence"/>
</dbReference>
<dbReference type="AlphaFoldDB" id="A0A835T473"/>
<protein>
    <submittedName>
        <fullName evidence="2">Uncharacterized protein</fullName>
    </submittedName>
</protein>
<evidence type="ECO:0000313" key="2">
    <source>
        <dbReference type="EMBL" id="KAG2433534.1"/>
    </source>
</evidence>
<gene>
    <name evidence="2" type="ORF">HYH02_012652</name>
</gene>
<evidence type="ECO:0000256" key="1">
    <source>
        <dbReference type="SAM" id="MobiDB-lite"/>
    </source>
</evidence>
<name>A0A835T473_9CHLO</name>
<accession>A0A835T473</accession>
<feature type="region of interest" description="Disordered" evidence="1">
    <location>
        <begin position="218"/>
        <end position="255"/>
    </location>
</feature>
<reference evidence="2" key="1">
    <citation type="journal article" date="2020" name="bioRxiv">
        <title>Comparative genomics of Chlamydomonas.</title>
        <authorList>
            <person name="Craig R.J."/>
            <person name="Hasan A.R."/>
            <person name="Ness R.W."/>
            <person name="Keightley P.D."/>
        </authorList>
    </citation>
    <scope>NUCLEOTIDE SEQUENCE</scope>
    <source>
        <strain evidence="2">CCAP 11/173</strain>
    </source>
</reference>